<feature type="domain" description="RRM" evidence="5">
    <location>
        <begin position="212"/>
        <end position="302"/>
    </location>
</feature>
<feature type="region of interest" description="Disordered" evidence="4">
    <location>
        <begin position="37"/>
        <end position="63"/>
    </location>
</feature>
<dbReference type="Pfam" id="PF00076">
    <property type="entry name" value="RRM_1"/>
    <property type="match status" value="2"/>
</dbReference>
<organism evidence="6 7">
    <name type="scientific">Bodo saltans</name>
    <name type="common">Flagellated protozoan</name>
    <dbReference type="NCBI Taxonomy" id="75058"/>
    <lineage>
        <taxon>Eukaryota</taxon>
        <taxon>Discoba</taxon>
        <taxon>Euglenozoa</taxon>
        <taxon>Kinetoplastea</taxon>
        <taxon>Metakinetoplastina</taxon>
        <taxon>Eubodonida</taxon>
        <taxon>Bodonidae</taxon>
        <taxon>Bodo</taxon>
    </lineage>
</organism>
<feature type="compositionally biased region" description="Polar residues" evidence="4">
    <location>
        <begin position="1"/>
        <end position="10"/>
    </location>
</feature>
<keyword evidence="1" id="KW-0677">Repeat</keyword>
<gene>
    <name evidence="6" type="ORF">BSAL_27780</name>
</gene>
<dbReference type="InterPro" id="IPR012677">
    <property type="entry name" value="Nucleotide-bd_a/b_plait_sf"/>
</dbReference>
<dbReference type="GO" id="GO:0003723">
    <property type="term" value="F:RNA binding"/>
    <property type="evidence" value="ECO:0007669"/>
    <property type="project" value="UniProtKB-UniRule"/>
</dbReference>
<evidence type="ECO:0000259" key="5">
    <source>
        <dbReference type="PROSITE" id="PS50102"/>
    </source>
</evidence>
<dbReference type="PANTHER" id="PTHR23236:SF119">
    <property type="entry name" value="NUCLEAR RNA-BINDING PROTEIN SART-3"/>
    <property type="match status" value="1"/>
</dbReference>
<keyword evidence="2 3" id="KW-0694">RNA-binding</keyword>
<reference evidence="7" key="1">
    <citation type="submission" date="2015-09" db="EMBL/GenBank/DDBJ databases">
        <authorList>
            <consortium name="Pathogen Informatics"/>
        </authorList>
    </citation>
    <scope>NUCLEOTIDE SEQUENCE [LARGE SCALE GENOMIC DNA]</scope>
    <source>
        <strain evidence="7">Lake Konstanz</strain>
    </source>
</reference>
<protein>
    <submittedName>
        <fullName evidence="6">RNA-binding protein, putative</fullName>
    </submittedName>
</protein>
<evidence type="ECO:0000313" key="6">
    <source>
        <dbReference type="EMBL" id="CUI15162.1"/>
    </source>
</evidence>
<feature type="compositionally biased region" description="Basic and acidic residues" evidence="4">
    <location>
        <begin position="38"/>
        <end position="52"/>
    </location>
</feature>
<dbReference type="OrthoDB" id="442677at2759"/>
<evidence type="ECO:0000256" key="1">
    <source>
        <dbReference type="ARBA" id="ARBA00022737"/>
    </source>
</evidence>
<dbReference type="Proteomes" id="UP000051952">
    <property type="component" value="Unassembled WGS sequence"/>
</dbReference>
<feature type="domain" description="RRM" evidence="5">
    <location>
        <begin position="105"/>
        <end position="203"/>
    </location>
</feature>
<dbReference type="AlphaFoldDB" id="A0A0S4KJJ6"/>
<feature type="region of interest" description="Disordered" evidence="4">
    <location>
        <begin position="338"/>
        <end position="388"/>
    </location>
</feature>
<keyword evidence="7" id="KW-1185">Reference proteome</keyword>
<dbReference type="SMART" id="SM00360">
    <property type="entry name" value="RRM"/>
    <property type="match status" value="2"/>
</dbReference>
<dbReference type="EMBL" id="CYKH01001850">
    <property type="protein sequence ID" value="CUI15162.1"/>
    <property type="molecule type" value="Genomic_DNA"/>
</dbReference>
<dbReference type="SUPFAM" id="SSF54928">
    <property type="entry name" value="RNA-binding domain, RBD"/>
    <property type="match status" value="2"/>
</dbReference>
<dbReference type="Gene3D" id="3.30.70.330">
    <property type="match status" value="2"/>
</dbReference>
<dbReference type="CDD" id="cd12395">
    <property type="entry name" value="RRM2_RBM34"/>
    <property type="match status" value="1"/>
</dbReference>
<sequence>MSSLTEQLFGSGSADGSAPAFNAAKKTNLDLFAVAPQVKKESRREKRRRQEEEALGVKSESKGKSNTLLDNVELIPVPEKESASRHAAPKRLRHALHRDNEEEKRTVFIGNLPNDIDKKEILKAFKDCGDIESVRIRNQALEEEREKKRGRAVRVLRGELKKGDQYSASGFILFKKQHSTVNALAKSGLVISGRHVFVTRVDDEAKSFPPQTSIFLGNLSYDTNEEQVWQYFVDHGVADVRRVRLVRDKETGVGKGFGYVEFAKPDSANRAITTRGDPLNGRDVRICHVTKDKKIASKKTQRREIRKNVNAAAVSSGPMKPGQQRAVRVQREVVDTPSWMGLATNPRKKLARDLRPLITDSGPKKSKRDAQRSRSGPPKKAPPKKPSS</sequence>
<dbReference type="InterPro" id="IPR000504">
    <property type="entry name" value="RRM_dom"/>
</dbReference>
<evidence type="ECO:0000256" key="4">
    <source>
        <dbReference type="SAM" id="MobiDB-lite"/>
    </source>
</evidence>
<dbReference type="PROSITE" id="PS50102">
    <property type="entry name" value="RRM"/>
    <property type="match status" value="2"/>
</dbReference>
<feature type="region of interest" description="Disordered" evidence="4">
    <location>
        <begin position="1"/>
        <end position="20"/>
    </location>
</feature>
<dbReference type="PANTHER" id="PTHR23236">
    <property type="entry name" value="EUKARYOTIC TRANSLATION INITIATION FACTOR 4B/4H"/>
    <property type="match status" value="1"/>
</dbReference>
<proteinExistence type="predicted"/>
<evidence type="ECO:0000313" key="7">
    <source>
        <dbReference type="Proteomes" id="UP000051952"/>
    </source>
</evidence>
<dbReference type="OMA" id="FMDHHLR"/>
<name>A0A0S4KJJ6_BODSA</name>
<evidence type="ECO:0000256" key="3">
    <source>
        <dbReference type="PROSITE-ProRule" id="PRU00176"/>
    </source>
</evidence>
<evidence type="ECO:0000256" key="2">
    <source>
        <dbReference type="ARBA" id="ARBA00022884"/>
    </source>
</evidence>
<dbReference type="InterPro" id="IPR035979">
    <property type="entry name" value="RBD_domain_sf"/>
</dbReference>
<accession>A0A0S4KJJ6</accession>
<dbReference type="InterPro" id="IPR034221">
    <property type="entry name" value="RBM34_RRM2"/>
</dbReference>
<dbReference type="FunFam" id="3.30.70.330:FF:001177">
    <property type="entry name" value="Putative RNA binding protein"/>
    <property type="match status" value="1"/>
</dbReference>
<dbReference type="VEuPathDB" id="TriTrypDB:BSAL_27780"/>